<dbReference type="Gene3D" id="3.30.40.10">
    <property type="entry name" value="Zinc/RING finger domain, C3HC4 (zinc finger)"/>
    <property type="match status" value="1"/>
</dbReference>
<evidence type="ECO:0000313" key="5">
    <source>
        <dbReference type="Proteomes" id="UP000466442"/>
    </source>
</evidence>
<dbReference type="PROSITE" id="PS50004">
    <property type="entry name" value="C2"/>
    <property type="match status" value="1"/>
</dbReference>
<feature type="compositionally biased region" description="Basic and acidic residues" evidence="3">
    <location>
        <begin position="618"/>
        <end position="628"/>
    </location>
</feature>
<proteinExistence type="predicted"/>
<dbReference type="Pfam" id="PF00168">
    <property type="entry name" value="C2"/>
    <property type="match status" value="2"/>
</dbReference>
<dbReference type="GO" id="GO:0042734">
    <property type="term" value="C:presynaptic membrane"/>
    <property type="evidence" value="ECO:0007669"/>
    <property type="project" value="TreeGrafter"/>
</dbReference>
<feature type="region of interest" description="Disordered" evidence="3">
    <location>
        <begin position="842"/>
        <end position="928"/>
    </location>
</feature>
<dbReference type="Pfam" id="PF00595">
    <property type="entry name" value="PDZ"/>
    <property type="match status" value="1"/>
</dbReference>
<dbReference type="GO" id="GO:0042391">
    <property type="term" value="P:regulation of membrane potential"/>
    <property type="evidence" value="ECO:0007669"/>
    <property type="project" value="TreeGrafter"/>
</dbReference>
<dbReference type="SMART" id="SM00239">
    <property type="entry name" value="C2"/>
    <property type="match status" value="2"/>
</dbReference>
<protein>
    <submittedName>
        <fullName evidence="4">Uncharacterized protein</fullName>
    </submittedName>
</protein>
<organism evidence="4 5">
    <name type="scientific">Apolygus lucorum</name>
    <name type="common">Small green plant bug</name>
    <name type="synonym">Lygocoris lucorum</name>
    <dbReference type="NCBI Taxonomy" id="248454"/>
    <lineage>
        <taxon>Eukaryota</taxon>
        <taxon>Metazoa</taxon>
        <taxon>Ecdysozoa</taxon>
        <taxon>Arthropoda</taxon>
        <taxon>Hexapoda</taxon>
        <taxon>Insecta</taxon>
        <taxon>Pterygota</taxon>
        <taxon>Neoptera</taxon>
        <taxon>Paraneoptera</taxon>
        <taxon>Hemiptera</taxon>
        <taxon>Heteroptera</taxon>
        <taxon>Panheteroptera</taxon>
        <taxon>Cimicomorpha</taxon>
        <taxon>Miridae</taxon>
        <taxon>Mirini</taxon>
        <taxon>Apolygus</taxon>
    </lineage>
</organism>
<dbReference type="InterPro" id="IPR036034">
    <property type="entry name" value="PDZ_sf"/>
</dbReference>
<name>A0A6A4JNC1_APOLU</name>
<feature type="compositionally biased region" description="Polar residues" evidence="3">
    <location>
        <begin position="1"/>
        <end position="17"/>
    </location>
</feature>
<evidence type="ECO:0000256" key="1">
    <source>
        <dbReference type="ARBA" id="ARBA00023018"/>
    </source>
</evidence>
<feature type="compositionally biased region" description="Polar residues" evidence="3">
    <location>
        <begin position="386"/>
        <end position="397"/>
    </location>
</feature>
<comment type="subcellular location">
    <subcellularLocation>
        <location evidence="2">Synapse</location>
    </subcellularLocation>
</comment>
<keyword evidence="5" id="KW-1185">Reference proteome</keyword>
<feature type="region of interest" description="Disordered" evidence="3">
    <location>
        <begin position="292"/>
        <end position="447"/>
    </location>
</feature>
<dbReference type="FunFam" id="2.30.42.10:FF:000204">
    <property type="entry name" value="Fife, isoform B"/>
    <property type="match status" value="1"/>
</dbReference>
<dbReference type="Gene3D" id="2.30.42.10">
    <property type="match status" value="1"/>
</dbReference>
<dbReference type="GO" id="GO:0044325">
    <property type="term" value="F:transmembrane transporter binding"/>
    <property type="evidence" value="ECO:0007669"/>
    <property type="project" value="TreeGrafter"/>
</dbReference>
<dbReference type="GO" id="GO:0048788">
    <property type="term" value="C:cytoskeleton of presynaptic active zone"/>
    <property type="evidence" value="ECO:0007669"/>
    <property type="project" value="TreeGrafter"/>
</dbReference>
<feature type="region of interest" description="Disordered" evidence="3">
    <location>
        <begin position="770"/>
        <end position="805"/>
    </location>
</feature>
<dbReference type="SUPFAM" id="SSF57903">
    <property type="entry name" value="FYVE/PHD zinc finger"/>
    <property type="match status" value="1"/>
</dbReference>
<dbReference type="OrthoDB" id="10059918at2759"/>
<feature type="compositionally biased region" description="Basic and acidic residues" evidence="3">
    <location>
        <begin position="169"/>
        <end position="184"/>
    </location>
</feature>
<dbReference type="SUPFAM" id="SSF50156">
    <property type="entry name" value="PDZ domain-like"/>
    <property type="match status" value="1"/>
</dbReference>
<dbReference type="GO" id="GO:0050806">
    <property type="term" value="P:positive regulation of synaptic transmission"/>
    <property type="evidence" value="ECO:0007669"/>
    <property type="project" value="TreeGrafter"/>
</dbReference>
<feature type="compositionally biased region" description="Basic residues" evidence="3">
    <location>
        <begin position="239"/>
        <end position="248"/>
    </location>
</feature>
<accession>A0A6A4JNC1</accession>
<dbReference type="InterPro" id="IPR013083">
    <property type="entry name" value="Znf_RING/FYVE/PHD"/>
</dbReference>
<feature type="compositionally biased region" description="Gly residues" evidence="3">
    <location>
        <begin position="136"/>
        <end position="146"/>
    </location>
</feature>
<feature type="region of interest" description="Disordered" evidence="3">
    <location>
        <begin position="1"/>
        <end position="46"/>
    </location>
</feature>
<dbReference type="Gene3D" id="2.60.40.150">
    <property type="entry name" value="C2 domain"/>
    <property type="match status" value="2"/>
</dbReference>
<feature type="compositionally biased region" description="Low complexity" evidence="3">
    <location>
        <begin position="850"/>
        <end position="859"/>
    </location>
</feature>
<dbReference type="SMART" id="SM00228">
    <property type="entry name" value="PDZ"/>
    <property type="match status" value="1"/>
</dbReference>
<feature type="region of interest" description="Disordered" evidence="3">
    <location>
        <begin position="130"/>
        <end position="278"/>
    </location>
</feature>
<dbReference type="InterPro" id="IPR035892">
    <property type="entry name" value="C2_domain_sf"/>
</dbReference>
<evidence type="ECO:0000313" key="4">
    <source>
        <dbReference type="EMBL" id="KAF6202736.1"/>
    </source>
</evidence>
<dbReference type="GO" id="GO:0031267">
    <property type="term" value="F:small GTPase binding"/>
    <property type="evidence" value="ECO:0007669"/>
    <property type="project" value="InterPro"/>
</dbReference>
<gene>
    <name evidence="4" type="ORF">GE061_003138</name>
</gene>
<keyword evidence="1" id="KW-0770">Synapse</keyword>
<dbReference type="InterPro" id="IPR011011">
    <property type="entry name" value="Znf_FYVE_PHD"/>
</dbReference>
<reference evidence="4" key="1">
    <citation type="journal article" date="2021" name="Mol. Ecol. Resour.">
        <title>Apolygus lucorum genome provides insights into omnivorousness and mesophyll feeding.</title>
        <authorList>
            <person name="Liu Y."/>
            <person name="Liu H."/>
            <person name="Wang H."/>
            <person name="Huang T."/>
            <person name="Liu B."/>
            <person name="Yang B."/>
            <person name="Yin L."/>
            <person name="Li B."/>
            <person name="Zhang Y."/>
            <person name="Zhang S."/>
            <person name="Jiang F."/>
            <person name="Zhang X."/>
            <person name="Ren Y."/>
            <person name="Wang B."/>
            <person name="Wang S."/>
            <person name="Lu Y."/>
            <person name="Wu K."/>
            <person name="Fan W."/>
            <person name="Wang G."/>
        </authorList>
    </citation>
    <scope>NUCLEOTIDE SEQUENCE</scope>
    <source>
        <strain evidence="4">12Hb</strain>
    </source>
</reference>
<feature type="region of interest" description="Disordered" evidence="3">
    <location>
        <begin position="948"/>
        <end position="1011"/>
    </location>
</feature>
<comment type="caution">
    <text evidence="4">The sequence shown here is derived from an EMBL/GenBank/DDBJ whole genome shotgun (WGS) entry which is preliminary data.</text>
</comment>
<sequence length="1117" mass="121608">MANISEIQVTNKLSHGNKQPDVPPEPPKPEEPPPPKPVAEAGKPISRSGTCRVCLKAFKPEDFSKTCGECQQKVCEDCASYSKPEDAQDDVAWRCSICRRRAASRAVVVGQDSTDSLLDAPVLEALQRRHSDVKIGTGGLSAGGPTSGLAPPRSPELRRHSDVSPASLKELEKAVLKVQSDRARKQGRSAAGSPSTSRATSPSVERRPFPSEEPPSVQAPQEHLGDNQDEAWRRAQASRGRRKSRVTKQHSYDDEMKPGGAPGATSLGPDNAPALGLPASLPRRASAYDVYAPRGEPINPAGLVTGPVAPSGGPQSGGPRRASFRGGPPTTEPEPHEPQGIPVGGTRRASFRAPPPDADDTSGAPAGGPRRASFRAPVPPAEADDSSGTSPMSTPDNAPSLIVDDDRRSRRRGSHQLPDISGLRAGPRPPPVINRAPEDAMRRQTSVQDGEAIKIVIHDVDCDASYGPRTTSKRRVNLRRDPNDKAHRTRGFGMRVVGGKSGADGRLFAYIVWTVPSGAAEKGGLQQGDKVLEWNGISLVDKTFEEVSSIMDRTGDGVEILVEHGNDLRMCDLLDEPIPAQSRKNSGEAITLGLETETTDKSPASPTRRKLPKTPEQLAKEKEQRVLERPPVSGRVQLQVYYNDDNNSLVVSVFAADDLAPRDDPQYGVLPEAYLQLRLLPFTGDCTAVKTDVAEPTQAPMWNTTLELKNVNGNQLMDTTIEVTLWDYKPDKEQVFLEIVNIDMLCLGECTVDLQKALLDDNPTWYRLEDPRQLRTGGGSRSARSSIASDASGRTLRKGDRSLSETSDMDAEACMFLHPDYAYGASSRRGSSQSEQIEYEPYELPKDLSRSLPGSRRSSFQSGKEDGGDAPAEPPPPSYSAKGRRRSSICRGAQDPEEVLKSLKALKEGKAEGTTSFPKERRRSSICRAMRDPDEILRSLKLVSSSLGRAASIKDKRRPSRSGSIMGGELKRKGSSNELVMEPAINQSSPSEEEDTWSTKSEMKQLGPGQVQPRGYQLRIGVHVEIKLSLLMTKGQLEVEVIQARGIRGEPPDTYVKTYLRDGDRWLQKRKTRVIRRCNEPQFRQTLNTILFGELSPPIVSPHSVPSIAETINNSPL</sequence>
<dbReference type="Proteomes" id="UP000466442">
    <property type="component" value="Unassembled WGS sequence"/>
</dbReference>
<feature type="compositionally biased region" description="Low complexity" evidence="3">
    <location>
        <begin position="306"/>
        <end position="321"/>
    </location>
</feature>
<dbReference type="InterPro" id="IPR000008">
    <property type="entry name" value="C2_dom"/>
</dbReference>
<dbReference type="PANTHER" id="PTHR12157">
    <property type="entry name" value="REGULATING SYNAPTIC MEMBRANE EXOCYTOSIS PROTEIN"/>
    <property type="match status" value="1"/>
</dbReference>
<dbReference type="CDD" id="cd06714">
    <property type="entry name" value="PDZ_RIM-like"/>
    <property type="match status" value="1"/>
</dbReference>
<dbReference type="SUPFAM" id="SSF49562">
    <property type="entry name" value="C2 domain (Calcium/lipid-binding domain, CaLB)"/>
    <property type="match status" value="2"/>
</dbReference>
<dbReference type="EMBL" id="WIXP02000011">
    <property type="protein sequence ID" value="KAF6202736.1"/>
    <property type="molecule type" value="Genomic_DNA"/>
</dbReference>
<evidence type="ECO:0000256" key="3">
    <source>
        <dbReference type="SAM" id="MobiDB-lite"/>
    </source>
</evidence>
<dbReference type="AlphaFoldDB" id="A0A6A4JNC1"/>
<dbReference type="InterPro" id="IPR039032">
    <property type="entry name" value="Rim-like"/>
</dbReference>
<feature type="region of interest" description="Disordered" evidence="3">
    <location>
        <begin position="584"/>
        <end position="629"/>
    </location>
</feature>
<dbReference type="PROSITE" id="PS50106">
    <property type="entry name" value="PDZ"/>
    <property type="match status" value="1"/>
</dbReference>
<dbReference type="InterPro" id="IPR001478">
    <property type="entry name" value="PDZ"/>
</dbReference>
<dbReference type="PANTHER" id="PTHR12157:SF24">
    <property type="entry name" value="FIFE, ISOFORM D"/>
    <property type="match status" value="1"/>
</dbReference>
<feature type="compositionally biased region" description="Low complexity" evidence="3">
    <location>
        <begin position="781"/>
        <end position="794"/>
    </location>
</feature>
<evidence type="ECO:0000256" key="2">
    <source>
        <dbReference type="ARBA" id="ARBA00034103"/>
    </source>
</evidence>
<dbReference type="GO" id="GO:0048167">
    <property type="term" value="P:regulation of synaptic plasticity"/>
    <property type="evidence" value="ECO:0007669"/>
    <property type="project" value="TreeGrafter"/>
</dbReference>
<dbReference type="GO" id="GO:0048791">
    <property type="term" value="P:calcium ion-regulated exocytosis of neurotransmitter"/>
    <property type="evidence" value="ECO:0007669"/>
    <property type="project" value="TreeGrafter"/>
</dbReference>
<feature type="compositionally biased region" description="Basic and acidic residues" evidence="3">
    <location>
        <begin position="223"/>
        <end position="233"/>
    </location>
</feature>
<feature type="compositionally biased region" description="Basic and acidic residues" evidence="3">
    <location>
        <begin position="898"/>
        <end position="911"/>
    </location>
</feature>